<dbReference type="InterPro" id="IPR040442">
    <property type="entry name" value="Pyrv_kinase-like_dom_sf"/>
</dbReference>
<dbReference type="Proteomes" id="UP000228758">
    <property type="component" value="Unassembled WGS sequence"/>
</dbReference>
<dbReference type="InterPro" id="IPR039556">
    <property type="entry name" value="ICL/PEPM"/>
</dbReference>
<gene>
    <name evidence="1" type="ORF">CLV46_3237</name>
</gene>
<dbReference type="Gene3D" id="3.20.20.60">
    <property type="entry name" value="Phosphoenolpyruvate-binding domains"/>
    <property type="match status" value="1"/>
</dbReference>
<evidence type="ECO:0000313" key="1">
    <source>
        <dbReference type="EMBL" id="PJJ73643.1"/>
    </source>
</evidence>
<dbReference type="AlphaFoldDB" id="A0A2M9CP34"/>
<dbReference type="CDD" id="cd00377">
    <property type="entry name" value="ICL_PEPM"/>
    <property type="match status" value="1"/>
</dbReference>
<name>A0A2M9CP34_9MICO</name>
<dbReference type="Pfam" id="PF13714">
    <property type="entry name" value="PEP_mutase"/>
    <property type="match status" value="1"/>
</dbReference>
<comment type="caution">
    <text evidence="1">The sequence shown here is derived from an EMBL/GenBank/DDBJ whole genome shotgun (WGS) entry which is preliminary data.</text>
</comment>
<protein>
    <submittedName>
        <fullName evidence="1">2-methylisocitrate lyase-like PEP mutase family enzyme</fullName>
    </submittedName>
</protein>
<dbReference type="PANTHER" id="PTHR42905:SF16">
    <property type="entry name" value="CARBOXYPHOSPHONOENOLPYRUVATE PHOSPHONOMUTASE-LIKE PROTEIN (AFU_ORTHOLOGUE AFUA_5G07230)"/>
    <property type="match status" value="1"/>
</dbReference>
<dbReference type="InterPro" id="IPR015813">
    <property type="entry name" value="Pyrv/PenolPyrv_kinase-like_dom"/>
</dbReference>
<evidence type="ECO:0000313" key="2">
    <source>
        <dbReference type="Proteomes" id="UP000228758"/>
    </source>
</evidence>
<reference evidence="1 2" key="1">
    <citation type="submission" date="2017-11" db="EMBL/GenBank/DDBJ databases">
        <title>Genomic Encyclopedia of Archaeal and Bacterial Type Strains, Phase II (KMG-II): From Individual Species to Whole Genera.</title>
        <authorList>
            <person name="Goeker M."/>
        </authorList>
    </citation>
    <scope>NUCLEOTIDE SEQUENCE [LARGE SCALE GENOMIC DNA]</scope>
    <source>
        <strain evidence="1 2">DSM 27393</strain>
    </source>
</reference>
<keyword evidence="2" id="KW-1185">Reference proteome</keyword>
<dbReference type="SUPFAM" id="SSF51621">
    <property type="entry name" value="Phosphoenolpyruvate/pyruvate domain"/>
    <property type="match status" value="1"/>
</dbReference>
<organism evidence="1 2">
    <name type="scientific">Diaminobutyricimonas aerilata</name>
    <dbReference type="NCBI Taxonomy" id="1162967"/>
    <lineage>
        <taxon>Bacteria</taxon>
        <taxon>Bacillati</taxon>
        <taxon>Actinomycetota</taxon>
        <taxon>Actinomycetes</taxon>
        <taxon>Micrococcales</taxon>
        <taxon>Microbacteriaceae</taxon>
        <taxon>Diaminobutyricimonas</taxon>
    </lineage>
</organism>
<dbReference type="GO" id="GO:0016829">
    <property type="term" value="F:lyase activity"/>
    <property type="evidence" value="ECO:0007669"/>
    <property type="project" value="UniProtKB-KW"/>
</dbReference>
<keyword evidence="1" id="KW-0456">Lyase</keyword>
<sequence length="279" mass="29000">MSEWRWRMRWTTRQARSMTTTSQAERAELLRSLHVPGDPLILVNVWDAVSASVVARAPGVRAIATASHAVSAAHGVPDGEGLTLEQALGAAERVVAATDLPVTVDFERGYARDTAELHDNVGRLIATGAVGLNLEDSTGDGLYSIDEQTARIAAVRDAATASGVPLVINARLDALSLAPEGWDDAALRAQAYLAAGADSVFVLGLTDEQRVRRAVELVAGPVAVIASPGAPPIRRLAELGVARVSLGPYALAIALAGLADAAETLTSGGSYPAGMSFAY</sequence>
<dbReference type="EMBL" id="PGFF01000001">
    <property type="protein sequence ID" value="PJJ73643.1"/>
    <property type="molecule type" value="Genomic_DNA"/>
</dbReference>
<dbReference type="PANTHER" id="PTHR42905">
    <property type="entry name" value="PHOSPHOENOLPYRUVATE CARBOXYLASE"/>
    <property type="match status" value="1"/>
</dbReference>
<accession>A0A2M9CP34</accession>
<proteinExistence type="predicted"/>